<dbReference type="InterPro" id="IPR029036">
    <property type="entry name" value="P5CR_dimer"/>
</dbReference>
<dbReference type="PATRIC" id="fig|35623.3.peg.552"/>
<feature type="binding site" evidence="7">
    <location>
        <position position="34"/>
    </location>
    <ligand>
        <name>NADP(+)</name>
        <dbReference type="ChEBI" id="CHEBI:58349"/>
    </ligand>
</feature>
<dbReference type="InterPro" id="IPR000304">
    <property type="entry name" value="Pyrroline-COOH_reductase"/>
</dbReference>
<dbReference type="PROSITE" id="PS00521">
    <property type="entry name" value="P5CR"/>
    <property type="match status" value="1"/>
</dbReference>
<dbReference type="EC" id="1.5.1.2" evidence="5 6"/>
<dbReference type="InParanoid" id="A0A061AB45"/>
<dbReference type="PANTHER" id="PTHR11645">
    <property type="entry name" value="PYRROLINE-5-CARBOXYLATE REDUCTASE"/>
    <property type="match status" value="1"/>
</dbReference>
<dbReference type="GO" id="GO:0005737">
    <property type="term" value="C:cytoplasm"/>
    <property type="evidence" value="ECO:0007669"/>
    <property type="project" value="UniProtKB-SubCell"/>
</dbReference>
<evidence type="ECO:0000256" key="7">
    <source>
        <dbReference type="PIRSR" id="PIRSR000193-1"/>
    </source>
</evidence>
<dbReference type="HAMAP" id="MF_01925">
    <property type="entry name" value="P5C_reductase"/>
    <property type="match status" value="1"/>
</dbReference>
<dbReference type="FunFam" id="1.10.3730.10:FF:000001">
    <property type="entry name" value="Pyrroline-5-carboxylate reductase"/>
    <property type="match status" value="1"/>
</dbReference>
<keyword evidence="3 5" id="KW-0560">Oxidoreductase</keyword>
<sequence>MKIGFMGCGRMGEAMIQGMVASKKFKPSDIYVHTLTDERLKYIENTYGVLTRSSNALVAQEVDYIVIAVKPNAYLDVITEILPLLKKHQTIISITPSFTIEKLTLMTKGIPNIVRTIPNTPSMVGYGMTGMSFNEGLDPRIIDDVYSIFISFGACVKIDEKKLNILSTISGSSPAFIMTFMKSLMDYGINMGLTEEVAKTLTVQSFIGTGYMVQSSHLKLEELIDHVCSKGGSTIEGVEALKKIEIEKNIQHAIHQTTIKFDKMNK</sequence>
<reference evidence="12" key="1">
    <citation type="submission" date="2014-05" db="EMBL/GenBank/DDBJ databases">
        <authorList>
            <person name="Kube M."/>
        </authorList>
    </citation>
    <scope>NUCLEOTIDE SEQUENCE [LARGE SCALE GENOMIC DNA]</scope>
</reference>
<dbReference type="Pfam" id="PF03807">
    <property type="entry name" value="F420_oxidored"/>
    <property type="match status" value="1"/>
</dbReference>
<dbReference type="PIRSF" id="PIRSF000193">
    <property type="entry name" value="Pyrrol-5-carb_rd"/>
    <property type="match status" value="1"/>
</dbReference>
<feature type="binding site" evidence="7">
    <location>
        <begin position="68"/>
        <end position="71"/>
    </location>
    <ligand>
        <name>NADP(+)</name>
        <dbReference type="ChEBI" id="CHEBI:58349"/>
    </ligand>
</feature>
<dbReference type="GO" id="GO:0004735">
    <property type="term" value="F:pyrroline-5-carboxylate reductase activity"/>
    <property type="evidence" value="ECO:0007669"/>
    <property type="project" value="UniProtKB-UniRule"/>
</dbReference>
<dbReference type="Gene3D" id="3.40.50.720">
    <property type="entry name" value="NAD(P)-binding Rossmann-like Domain"/>
    <property type="match status" value="1"/>
</dbReference>
<evidence type="ECO:0000259" key="9">
    <source>
        <dbReference type="Pfam" id="PF03807"/>
    </source>
</evidence>
<dbReference type="PANTHER" id="PTHR11645:SF53">
    <property type="entry name" value="PYRROLINE-5-CARBOXYLATE REDUCTASE 3"/>
    <property type="match status" value="1"/>
</dbReference>
<dbReference type="HOGENOM" id="CLU_042344_3_1_14"/>
<dbReference type="STRING" id="35623.Aocu_05510"/>
<dbReference type="SUPFAM" id="SSF48179">
    <property type="entry name" value="6-phosphogluconate dehydrogenase C-terminal domain-like"/>
    <property type="match status" value="1"/>
</dbReference>
<evidence type="ECO:0000256" key="6">
    <source>
        <dbReference type="NCBIfam" id="TIGR00112"/>
    </source>
</evidence>
<dbReference type="InterPro" id="IPR036291">
    <property type="entry name" value="NAD(P)-bd_dom_sf"/>
</dbReference>
<dbReference type="InterPro" id="IPR028939">
    <property type="entry name" value="P5C_Rdtase_cat_N"/>
</dbReference>
<dbReference type="RefSeq" id="WP_045749150.1">
    <property type="nucleotide sequence ID" value="NZ_FUZK01000003.1"/>
</dbReference>
<dbReference type="Pfam" id="PF14748">
    <property type="entry name" value="P5CR_dimer"/>
    <property type="match status" value="1"/>
</dbReference>
<dbReference type="GO" id="GO:0055129">
    <property type="term" value="P:L-proline biosynthetic process"/>
    <property type="evidence" value="ECO:0007669"/>
    <property type="project" value="UniProtKB-UniRule"/>
</dbReference>
<dbReference type="FunCoup" id="A0A061AB45">
    <property type="interactions" value="285"/>
</dbReference>
<feature type="binding site" evidence="7">
    <location>
        <position position="55"/>
    </location>
    <ligand>
        <name>NADPH</name>
        <dbReference type="ChEBI" id="CHEBI:57783"/>
    </ligand>
</feature>
<comment type="pathway">
    <text evidence="5 8">Amino-acid biosynthesis; L-proline biosynthesis; L-proline from L-glutamate 5-semialdehyde: step 1/1.</text>
</comment>
<proteinExistence type="inferred from homology"/>
<feature type="domain" description="Pyrroline-5-carboxylate reductase dimerisation" evidence="10">
    <location>
        <begin position="160"/>
        <end position="261"/>
    </location>
</feature>
<dbReference type="AlphaFoldDB" id="A0A061AB45"/>
<feature type="domain" description="Pyrroline-5-carboxylate reductase catalytic N-terminal" evidence="9">
    <location>
        <begin position="2"/>
        <end position="95"/>
    </location>
</feature>
<dbReference type="Proteomes" id="UP000032434">
    <property type="component" value="Chromosome 1"/>
</dbReference>
<gene>
    <name evidence="5 11" type="primary">proC</name>
    <name evidence="11" type="ORF">Aocu_05510</name>
</gene>
<evidence type="ECO:0000313" key="11">
    <source>
        <dbReference type="EMBL" id="CDR30624.1"/>
    </source>
</evidence>
<evidence type="ECO:0000256" key="4">
    <source>
        <dbReference type="ARBA" id="ARBA00058118"/>
    </source>
</evidence>
<name>A0A061AB45_9MOLU</name>
<keyword evidence="5 8" id="KW-0028">Amino-acid biosynthesis</keyword>
<dbReference type="Gene3D" id="1.10.3730.10">
    <property type="entry name" value="ProC C-terminal domain-like"/>
    <property type="match status" value="1"/>
</dbReference>
<evidence type="ECO:0000256" key="8">
    <source>
        <dbReference type="RuleBase" id="RU003903"/>
    </source>
</evidence>
<keyword evidence="12" id="KW-1185">Reference proteome</keyword>
<evidence type="ECO:0000256" key="5">
    <source>
        <dbReference type="HAMAP-Rule" id="MF_01925"/>
    </source>
</evidence>
<comment type="similarity">
    <text evidence="1 5 8">Belongs to the pyrroline-5-carboxylate reductase family.</text>
</comment>
<dbReference type="OrthoDB" id="9805754at2"/>
<evidence type="ECO:0000256" key="1">
    <source>
        <dbReference type="ARBA" id="ARBA00005525"/>
    </source>
</evidence>
<protein>
    <recommendedName>
        <fullName evidence="5 6">Pyrroline-5-carboxylate reductase</fullName>
        <shortName evidence="5">P5C reductase</shortName>
        <shortName evidence="5">P5CR</shortName>
        <ecNumber evidence="5 6">1.5.1.2</ecNumber>
    </recommendedName>
    <alternativeName>
        <fullName evidence="5">PCA reductase</fullName>
    </alternativeName>
</protein>
<keyword evidence="5" id="KW-0963">Cytoplasm</keyword>
<comment type="catalytic activity">
    <reaction evidence="5 8">
        <text>L-proline + NADP(+) = (S)-1-pyrroline-5-carboxylate + NADPH + 2 H(+)</text>
        <dbReference type="Rhea" id="RHEA:14109"/>
        <dbReference type="ChEBI" id="CHEBI:15378"/>
        <dbReference type="ChEBI" id="CHEBI:17388"/>
        <dbReference type="ChEBI" id="CHEBI:57783"/>
        <dbReference type="ChEBI" id="CHEBI:58349"/>
        <dbReference type="ChEBI" id="CHEBI:60039"/>
        <dbReference type="EC" id="1.5.1.2"/>
    </reaction>
</comment>
<evidence type="ECO:0000259" key="10">
    <source>
        <dbReference type="Pfam" id="PF14748"/>
    </source>
</evidence>
<accession>A0A061AB45</accession>
<comment type="subcellular location">
    <subcellularLocation>
        <location evidence="5">Cytoplasm</location>
    </subcellularLocation>
</comment>
<evidence type="ECO:0000256" key="3">
    <source>
        <dbReference type="ARBA" id="ARBA00023002"/>
    </source>
</evidence>
<dbReference type="SUPFAM" id="SSF51735">
    <property type="entry name" value="NAD(P)-binding Rossmann-fold domains"/>
    <property type="match status" value="1"/>
</dbReference>
<dbReference type="UniPathway" id="UPA00098">
    <property type="reaction ID" value="UER00361"/>
</dbReference>
<keyword evidence="5 8" id="KW-0641">Proline biosynthesis</keyword>
<dbReference type="InterPro" id="IPR053790">
    <property type="entry name" value="P5CR-like_CS"/>
</dbReference>
<evidence type="ECO:0000313" key="12">
    <source>
        <dbReference type="Proteomes" id="UP000032434"/>
    </source>
</evidence>
<dbReference type="InterPro" id="IPR008927">
    <property type="entry name" value="6-PGluconate_DH-like_C_sf"/>
</dbReference>
<dbReference type="EMBL" id="LK028559">
    <property type="protein sequence ID" value="CDR30624.1"/>
    <property type="molecule type" value="Genomic_DNA"/>
</dbReference>
<organism evidence="11 12">
    <name type="scientific">Acholeplasma oculi</name>
    <dbReference type="NCBI Taxonomy" id="35623"/>
    <lineage>
        <taxon>Bacteria</taxon>
        <taxon>Bacillati</taxon>
        <taxon>Mycoplasmatota</taxon>
        <taxon>Mollicutes</taxon>
        <taxon>Acholeplasmatales</taxon>
        <taxon>Acholeplasmataceae</taxon>
        <taxon>Acholeplasma</taxon>
    </lineage>
</organism>
<evidence type="ECO:0000256" key="2">
    <source>
        <dbReference type="ARBA" id="ARBA00022857"/>
    </source>
</evidence>
<dbReference type="KEGG" id="aoc:Aocu_05510"/>
<keyword evidence="2 5" id="KW-0521">NADP</keyword>
<comment type="catalytic activity">
    <reaction evidence="5">
        <text>L-proline + NAD(+) = (S)-1-pyrroline-5-carboxylate + NADH + 2 H(+)</text>
        <dbReference type="Rhea" id="RHEA:14105"/>
        <dbReference type="ChEBI" id="CHEBI:15378"/>
        <dbReference type="ChEBI" id="CHEBI:17388"/>
        <dbReference type="ChEBI" id="CHEBI:57540"/>
        <dbReference type="ChEBI" id="CHEBI:57945"/>
        <dbReference type="ChEBI" id="CHEBI:60039"/>
        <dbReference type="EC" id="1.5.1.2"/>
    </reaction>
</comment>
<dbReference type="NCBIfam" id="TIGR00112">
    <property type="entry name" value="proC"/>
    <property type="match status" value="1"/>
</dbReference>
<comment type="function">
    <text evidence="4 5">Catalyzes the reduction of 1-pyrroline-5-carboxylate (PCA) to L-proline.</text>
</comment>